<evidence type="ECO:0000313" key="2">
    <source>
        <dbReference type="Proteomes" id="UP000017836"/>
    </source>
</evidence>
<evidence type="ECO:0000313" key="1">
    <source>
        <dbReference type="EMBL" id="ERM94754.1"/>
    </source>
</evidence>
<organism evidence="1 2">
    <name type="scientific">Amborella trichopoda</name>
    <dbReference type="NCBI Taxonomy" id="13333"/>
    <lineage>
        <taxon>Eukaryota</taxon>
        <taxon>Viridiplantae</taxon>
        <taxon>Streptophyta</taxon>
        <taxon>Embryophyta</taxon>
        <taxon>Tracheophyta</taxon>
        <taxon>Spermatophyta</taxon>
        <taxon>Magnoliopsida</taxon>
        <taxon>Amborellales</taxon>
        <taxon>Amborellaceae</taxon>
        <taxon>Amborella</taxon>
    </lineage>
</organism>
<dbReference type="Gramene" id="ERM94754">
    <property type="protein sequence ID" value="ERM94754"/>
    <property type="gene ID" value="AMTR_s00011p00257210"/>
</dbReference>
<protein>
    <submittedName>
        <fullName evidence="1">Uncharacterized protein</fullName>
    </submittedName>
</protein>
<dbReference type="HOGENOM" id="CLU_2515642_0_0_1"/>
<dbReference type="Proteomes" id="UP000017836">
    <property type="component" value="Unassembled WGS sequence"/>
</dbReference>
<gene>
    <name evidence="1" type="ORF">AMTR_s00011p00257210</name>
</gene>
<accession>W1NHT4</accession>
<proteinExistence type="predicted"/>
<reference evidence="2" key="1">
    <citation type="journal article" date="2013" name="Science">
        <title>The Amborella genome and the evolution of flowering plants.</title>
        <authorList>
            <consortium name="Amborella Genome Project"/>
        </authorList>
    </citation>
    <scope>NUCLEOTIDE SEQUENCE [LARGE SCALE GENOMIC DNA]</scope>
</reference>
<dbReference type="AlphaFoldDB" id="W1NHT4"/>
<dbReference type="EMBL" id="KI397507">
    <property type="protein sequence ID" value="ERM94754.1"/>
    <property type="molecule type" value="Genomic_DNA"/>
</dbReference>
<keyword evidence="2" id="KW-1185">Reference proteome</keyword>
<sequence>MLDHNSDLAALGQPEGHCIRIAPVHTERRVQRKGCRDYRDILKPMQVMASGEDAFLHVGHQWKIDDRKVVIVKSAKEDLKGHIFP</sequence>
<name>W1NHT4_AMBTC</name>